<feature type="region of interest" description="Disordered" evidence="1">
    <location>
        <begin position="537"/>
        <end position="626"/>
    </location>
</feature>
<dbReference type="PANTHER" id="PTHR22602">
    <property type="entry name" value="TRANSFERASE CAF17, MITOCHONDRIAL-RELATED"/>
    <property type="match status" value="1"/>
</dbReference>
<dbReference type="Gene3D" id="3.30.1360.120">
    <property type="entry name" value="Probable tRNA modification gtpase trme, domain 1"/>
    <property type="match status" value="1"/>
</dbReference>
<feature type="compositionally biased region" description="Basic and acidic residues" evidence="1">
    <location>
        <begin position="551"/>
        <end position="571"/>
    </location>
</feature>
<dbReference type="SUPFAM" id="SSF103025">
    <property type="entry name" value="Folate-binding domain"/>
    <property type="match status" value="1"/>
</dbReference>
<protein>
    <submittedName>
        <fullName evidence="2">Folate-binding protein involved in regulating the level of ATP-DnaA and in the modification of some tRNAs. It is probably a key factor in regulatory networks that act via tRNA modification</fullName>
    </submittedName>
</protein>
<evidence type="ECO:0000256" key="1">
    <source>
        <dbReference type="SAM" id="MobiDB-lite"/>
    </source>
</evidence>
<proteinExistence type="predicted"/>
<keyword evidence="3" id="KW-1185">Reference proteome</keyword>
<evidence type="ECO:0000313" key="3">
    <source>
        <dbReference type="Proteomes" id="UP001153069"/>
    </source>
</evidence>
<feature type="region of interest" description="Disordered" evidence="1">
    <location>
        <begin position="345"/>
        <end position="366"/>
    </location>
</feature>
<dbReference type="AlphaFoldDB" id="A0A9N8HMI9"/>
<evidence type="ECO:0000313" key="2">
    <source>
        <dbReference type="EMBL" id="CAB9515938.1"/>
    </source>
</evidence>
<name>A0A9N8HMI9_9STRA</name>
<dbReference type="PANTHER" id="PTHR22602:SF0">
    <property type="entry name" value="TRANSFERASE CAF17, MITOCHONDRIAL-RELATED"/>
    <property type="match status" value="1"/>
</dbReference>
<dbReference type="InterPro" id="IPR045179">
    <property type="entry name" value="YgfZ/GcvT"/>
</dbReference>
<dbReference type="InterPro" id="IPR027266">
    <property type="entry name" value="TrmE/GcvT-like"/>
</dbReference>
<feature type="compositionally biased region" description="Basic and acidic residues" evidence="1">
    <location>
        <begin position="579"/>
        <end position="588"/>
    </location>
</feature>
<sequence>MPSAYPEGTPAGMRGEAVRAALCSSQCVAWKLLSSKQAKDQQPLLESGILRLQGKGVLDFLNNKLSSSFTPLKENASANSLQFQKSCLLNSKGRLVDILAVAYSNTEAFIMPSPGHSAASLFQKLDPFIFPLDRVKLTDLTSENKCMFVLASTQLDHVQNVFQKQIIPKLQELLPATADSMSSFHLPNEKESLMIHFTASGAVETLPTLLILPYTGLPDCAMVGYTFFFLNHENNDNDNDIGNQIWEYLISDDNPKGPVEIKALEYQTLRIEAGQPAFGYEMTGAEKEPLITSPSPLELHVQQHQRDIIDLEKGCYLGQEGIASILKNPRGPPRSLYAVVFQDEENDQEDGNGSDNLSRPPRNGDNLFVLGSNEEIPAGTLTSVAESQGTGNLCTVALALIRRPDSVLKQMKSKDLQIPRAMVNKNNLDVPGSSGMVAPPPMDLLDGLEVIVGGTFTIGMLRSIPSRRLAERKNMFTDRDQAFLTGDNILEQGYAEMEFSDISASEFLQQMTSTSLANKKIPKDKPNGPVATTVEEAKDKTTATEVEVEAEEKRKAEKMQMLQKRAEEALARRRHKKKQATDEADRENAGMVDAKEEEEEARRKAEKMKLLQQRAEEAIARRRKKN</sequence>
<dbReference type="EMBL" id="CAICTM010000748">
    <property type="protein sequence ID" value="CAB9515938.1"/>
    <property type="molecule type" value="Genomic_DNA"/>
</dbReference>
<dbReference type="Proteomes" id="UP001153069">
    <property type="component" value="Unassembled WGS sequence"/>
</dbReference>
<gene>
    <name evidence="2" type="ORF">SEMRO_749_G196800.1</name>
</gene>
<comment type="caution">
    <text evidence="2">The sequence shown here is derived from an EMBL/GenBank/DDBJ whole genome shotgun (WGS) entry which is preliminary data.</text>
</comment>
<feature type="compositionally biased region" description="Basic and acidic residues" evidence="1">
    <location>
        <begin position="600"/>
        <end position="620"/>
    </location>
</feature>
<dbReference type="OrthoDB" id="45660at2759"/>
<accession>A0A9N8HMI9</accession>
<organism evidence="2 3">
    <name type="scientific">Seminavis robusta</name>
    <dbReference type="NCBI Taxonomy" id="568900"/>
    <lineage>
        <taxon>Eukaryota</taxon>
        <taxon>Sar</taxon>
        <taxon>Stramenopiles</taxon>
        <taxon>Ochrophyta</taxon>
        <taxon>Bacillariophyta</taxon>
        <taxon>Bacillariophyceae</taxon>
        <taxon>Bacillariophycidae</taxon>
        <taxon>Naviculales</taxon>
        <taxon>Naviculaceae</taxon>
        <taxon>Seminavis</taxon>
    </lineage>
</organism>
<reference evidence="2" key="1">
    <citation type="submission" date="2020-06" db="EMBL/GenBank/DDBJ databases">
        <authorList>
            <consortium name="Plant Systems Biology data submission"/>
        </authorList>
    </citation>
    <scope>NUCLEOTIDE SEQUENCE</scope>
    <source>
        <strain evidence="2">D6</strain>
    </source>
</reference>
<dbReference type="GO" id="GO:0016226">
    <property type="term" value="P:iron-sulfur cluster assembly"/>
    <property type="evidence" value="ECO:0007669"/>
    <property type="project" value="TreeGrafter"/>
</dbReference>